<evidence type="ECO:0000256" key="2">
    <source>
        <dbReference type="ARBA" id="ARBA00022603"/>
    </source>
</evidence>
<dbReference type="GO" id="GO:0008170">
    <property type="term" value="F:N-methyltransferase activity"/>
    <property type="evidence" value="ECO:0007669"/>
    <property type="project" value="InterPro"/>
</dbReference>
<dbReference type="Gene3D" id="3.90.220.10">
    <property type="entry name" value="Adenine-n6-DNA-methyltransferase Taqi, Chain A, domain 2"/>
    <property type="match status" value="1"/>
</dbReference>
<dbReference type="EC" id="2.1.1.72" evidence="1"/>
<dbReference type="InterPro" id="IPR023135">
    <property type="entry name" value="N6_DNA_MeTrfase_TaqI_C"/>
</dbReference>
<evidence type="ECO:0000313" key="8">
    <source>
        <dbReference type="EMBL" id="ADL33986.1"/>
    </source>
</evidence>
<reference evidence="8 9" key="1">
    <citation type="journal article" date="2010" name="PLoS ONE">
        <title>The glycobiome of the rumen bacterium Butyrivibrio proteoclasticus B316(T) highlights adaptation to a polysaccharide-rich environment.</title>
        <authorList>
            <person name="Kelly W.J."/>
            <person name="Leahy S.C."/>
            <person name="Altermann E."/>
            <person name="Yeoman C.J."/>
            <person name="Dunne J.C."/>
            <person name="Kong Z."/>
            <person name="Pacheco D.M."/>
            <person name="Li D."/>
            <person name="Noel S.J."/>
            <person name="Moon C.D."/>
            <person name="Cookson A.L."/>
            <person name="Attwood G.T."/>
        </authorList>
    </citation>
    <scope>NUCLEOTIDE SEQUENCE [LARGE SCALE GENOMIC DNA]</scope>
    <source>
        <strain evidence="9">ATCC 51982 / DSM 14932 / B316</strain>
    </source>
</reference>
<dbReference type="Pfam" id="PF12728">
    <property type="entry name" value="HTH_17"/>
    <property type="match status" value="1"/>
</dbReference>
<evidence type="ECO:0000259" key="6">
    <source>
        <dbReference type="Pfam" id="PF12728"/>
    </source>
</evidence>
<dbReference type="EMBL" id="CP001810">
    <property type="protein sequence ID" value="ADL33986.1"/>
    <property type="molecule type" value="Genomic_DNA"/>
</dbReference>
<evidence type="ECO:0000256" key="1">
    <source>
        <dbReference type="ARBA" id="ARBA00011900"/>
    </source>
</evidence>
<name>E0S2L9_BUTPB</name>
<evidence type="ECO:0000259" key="7">
    <source>
        <dbReference type="Pfam" id="PF12950"/>
    </source>
</evidence>
<feature type="domain" description="Helix-turn-helix" evidence="6">
    <location>
        <begin position="28"/>
        <end position="71"/>
    </location>
</feature>
<dbReference type="PANTHER" id="PTHR33841:SF1">
    <property type="entry name" value="DNA METHYLTRANSFERASE A"/>
    <property type="match status" value="1"/>
</dbReference>
<dbReference type="PANTHER" id="PTHR33841">
    <property type="entry name" value="DNA METHYLTRANSFERASE YEEA-RELATED"/>
    <property type="match status" value="1"/>
</dbReference>
<dbReference type="KEGG" id="bpb:bpr_I1247"/>
<dbReference type="SUPFAM" id="SSF53335">
    <property type="entry name" value="S-adenosyl-L-methionine-dependent methyltransferases"/>
    <property type="match status" value="1"/>
</dbReference>
<dbReference type="InterPro" id="IPR041657">
    <property type="entry name" value="HTH_17"/>
</dbReference>
<dbReference type="InterPro" id="IPR003356">
    <property type="entry name" value="DNA_methylase_A-5"/>
</dbReference>
<comment type="catalytic activity">
    <reaction evidence="4">
        <text>a 2'-deoxyadenosine in DNA + S-adenosyl-L-methionine = an N(6)-methyl-2'-deoxyadenosine in DNA + S-adenosyl-L-homocysteine + H(+)</text>
        <dbReference type="Rhea" id="RHEA:15197"/>
        <dbReference type="Rhea" id="RHEA-COMP:12418"/>
        <dbReference type="Rhea" id="RHEA-COMP:12419"/>
        <dbReference type="ChEBI" id="CHEBI:15378"/>
        <dbReference type="ChEBI" id="CHEBI:57856"/>
        <dbReference type="ChEBI" id="CHEBI:59789"/>
        <dbReference type="ChEBI" id="CHEBI:90615"/>
        <dbReference type="ChEBI" id="CHEBI:90616"/>
        <dbReference type="EC" id="2.1.1.72"/>
    </reaction>
</comment>
<accession>E0S2L9</accession>
<evidence type="ECO:0000313" key="9">
    <source>
        <dbReference type="Proteomes" id="UP000001299"/>
    </source>
</evidence>
<dbReference type="STRING" id="515622.bpr_I1247"/>
<dbReference type="GO" id="GO:0003677">
    <property type="term" value="F:DNA binding"/>
    <property type="evidence" value="ECO:0007669"/>
    <property type="project" value="InterPro"/>
</dbReference>
<dbReference type="REBASE" id="27313">
    <property type="entry name" value="M.Bpr316ORF1247P"/>
</dbReference>
<dbReference type="InterPro" id="IPR050953">
    <property type="entry name" value="N4_N6_ade-DNA_methylase"/>
</dbReference>
<evidence type="ECO:0000259" key="5">
    <source>
        <dbReference type="Pfam" id="PF02384"/>
    </source>
</evidence>
<evidence type="ECO:0000256" key="3">
    <source>
        <dbReference type="ARBA" id="ARBA00022679"/>
    </source>
</evidence>
<dbReference type="HOGENOM" id="CLU_029705_0_0_9"/>
<dbReference type="InterPro" id="IPR009061">
    <property type="entry name" value="DNA-bd_dom_put_sf"/>
</dbReference>
<dbReference type="Gene3D" id="1.10.1660.10">
    <property type="match status" value="1"/>
</dbReference>
<dbReference type="InterPro" id="IPR029063">
    <property type="entry name" value="SAM-dependent_MTases_sf"/>
</dbReference>
<evidence type="ECO:0000256" key="4">
    <source>
        <dbReference type="ARBA" id="ARBA00047942"/>
    </source>
</evidence>
<dbReference type="AlphaFoldDB" id="E0S2L9"/>
<dbReference type="Pfam" id="PF02384">
    <property type="entry name" value="N6_Mtase"/>
    <property type="match status" value="1"/>
</dbReference>
<dbReference type="PRINTS" id="PR00507">
    <property type="entry name" value="N12N6MTFRASE"/>
</dbReference>
<dbReference type="eggNOG" id="COG2963">
    <property type="taxonomic scope" value="Bacteria"/>
</dbReference>
<sequence>MISHCPKYCFTFSPHFWIILIMEKSEHLSVSEVSEILGISPATVKNWIKLGKLSAVKFGASFWVSKSEVERISLALDSSDLLRQRRNKSRLSSNFIPKSYISNSSPNYKTIKALICDKEISNYPIDSLLYYYAGILMELAGINRELSDSLTQDLNVTSTDTPCDLASEYPLLLVDSEDTLGMLYLSLRGLQAKKSTGAYYTPFFVVDELINEAFSSKATTDYASKSYIDPACGTGNFLLRLPDNIPLANIHGADIDKTAVILCRINIAIKYHITSWSELEVLTNNIVCRDFLFSPANGYYNVTLGNPPWGYAFSKDSTALIRHTFSSFSGTGKPESFSLFIEKSLKESDEVTFLLPETILGSDYHLGIRKFITDNANVVSISYLGEVFDKVQCPSVIMRISRISTSNSIKSSFYKKESKICRSLSLVKSFNVPKTRIGSDNFNILADNDEYSILTKMTSVPHFYLEGNADFALGIVTGGNSNVVFETAVKGSEPIIKGKDITKYRITSGHAYTVFAPEKYQQVAPESYYRAPNKLFYRFIAGEPIVALDDKGLLSLNSANIIIPHVQGYDNAYIMAVLNSSAVSFYYRHICKNMKVLRSVLEKLPIPVCAPEVMKEISELAAKLSSLPENCADSDKYIIKRLDNYVNKLYNLNAADEKIITER</sequence>
<dbReference type="GO" id="GO:0032259">
    <property type="term" value="P:methylation"/>
    <property type="evidence" value="ECO:0007669"/>
    <property type="project" value="UniProtKB-KW"/>
</dbReference>
<dbReference type="eggNOG" id="COG0827">
    <property type="taxonomic scope" value="Bacteria"/>
</dbReference>
<keyword evidence="9" id="KW-1185">Reference proteome</keyword>
<dbReference type="SUPFAM" id="SSF46955">
    <property type="entry name" value="Putative DNA-binding domain"/>
    <property type="match status" value="1"/>
</dbReference>
<dbReference type="InterPro" id="IPR010093">
    <property type="entry name" value="SinI_DNA-bd"/>
</dbReference>
<dbReference type="InterPro" id="IPR025931">
    <property type="entry name" value="TaqI_C"/>
</dbReference>
<dbReference type="Pfam" id="PF12950">
    <property type="entry name" value="TaqI_C"/>
    <property type="match status" value="1"/>
</dbReference>
<keyword evidence="3 8" id="KW-0808">Transferase</keyword>
<dbReference type="NCBIfam" id="TIGR01764">
    <property type="entry name" value="excise"/>
    <property type="match status" value="1"/>
</dbReference>
<dbReference type="GO" id="GO:0009007">
    <property type="term" value="F:site-specific DNA-methyltransferase (adenine-specific) activity"/>
    <property type="evidence" value="ECO:0007669"/>
    <property type="project" value="UniProtKB-EC"/>
</dbReference>
<proteinExistence type="predicted"/>
<keyword evidence="2 8" id="KW-0489">Methyltransferase</keyword>
<dbReference type="Proteomes" id="UP000001299">
    <property type="component" value="Chromosome 1"/>
</dbReference>
<protein>
    <recommendedName>
        <fullName evidence="1">site-specific DNA-methyltransferase (adenine-specific)</fullName>
        <ecNumber evidence="1">2.1.1.72</ecNumber>
    </recommendedName>
</protein>
<gene>
    <name evidence="8" type="ordered locus">bpr_I1247</name>
</gene>
<feature type="domain" description="TaqI-like C-terminal specificity" evidence="7">
    <location>
        <begin position="494"/>
        <end position="606"/>
    </location>
</feature>
<organism evidence="8 9">
    <name type="scientific">Butyrivibrio proteoclasticus (strain ATCC 51982 / DSM 14932 / B316)</name>
    <name type="common">Clostridium proteoclasticum</name>
    <dbReference type="NCBI Taxonomy" id="515622"/>
    <lineage>
        <taxon>Bacteria</taxon>
        <taxon>Bacillati</taxon>
        <taxon>Bacillota</taxon>
        <taxon>Clostridia</taxon>
        <taxon>Lachnospirales</taxon>
        <taxon>Lachnospiraceae</taxon>
        <taxon>Butyrivibrio</taxon>
    </lineage>
</organism>
<feature type="domain" description="DNA methylase adenine-specific" evidence="5">
    <location>
        <begin position="178"/>
        <end position="406"/>
    </location>
</feature>
<dbReference type="Gene3D" id="3.40.50.150">
    <property type="entry name" value="Vaccinia Virus protein VP39"/>
    <property type="match status" value="1"/>
</dbReference>
<dbReference type="eggNOG" id="COG0732">
    <property type="taxonomic scope" value="Bacteria"/>
</dbReference>